<accession>A0A4S1DY60</accession>
<organism evidence="2 3">
    <name type="scientific">Flavivirga rizhaonensis</name>
    <dbReference type="NCBI Taxonomy" id="2559571"/>
    <lineage>
        <taxon>Bacteria</taxon>
        <taxon>Pseudomonadati</taxon>
        <taxon>Bacteroidota</taxon>
        <taxon>Flavobacteriia</taxon>
        <taxon>Flavobacteriales</taxon>
        <taxon>Flavobacteriaceae</taxon>
        <taxon>Flavivirga</taxon>
    </lineage>
</organism>
<gene>
    <name evidence="2" type="ORF">EM932_07545</name>
</gene>
<name>A0A4S1DY60_9FLAO</name>
<keyword evidence="3" id="KW-1185">Reference proteome</keyword>
<dbReference type="EMBL" id="SRSO01000008">
    <property type="protein sequence ID" value="TGV03156.1"/>
    <property type="molecule type" value="Genomic_DNA"/>
</dbReference>
<keyword evidence="1" id="KW-0472">Membrane</keyword>
<keyword evidence="1" id="KW-0812">Transmembrane</keyword>
<reference evidence="2 3" key="1">
    <citation type="submission" date="2019-04" db="EMBL/GenBank/DDBJ databases">
        <authorList>
            <person name="Liu A."/>
        </authorList>
    </citation>
    <scope>NUCLEOTIDE SEQUENCE [LARGE SCALE GENOMIC DNA]</scope>
    <source>
        <strain evidence="2 3">RZ03</strain>
    </source>
</reference>
<keyword evidence="1" id="KW-1133">Transmembrane helix</keyword>
<proteinExistence type="predicted"/>
<comment type="caution">
    <text evidence="2">The sequence shown here is derived from an EMBL/GenBank/DDBJ whole genome shotgun (WGS) entry which is preliminary data.</text>
</comment>
<dbReference type="RefSeq" id="WP_135876573.1">
    <property type="nucleotide sequence ID" value="NZ_SRSO01000008.1"/>
</dbReference>
<feature type="transmembrane region" description="Helical" evidence="1">
    <location>
        <begin position="43"/>
        <end position="60"/>
    </location>
</feature>
<dbReference type="AlphaFoldDB" id="A0A4S1DY60"/>
<evidence type="ECO:0000256" key="1">
    <source>
        <dbReference type="SAM" id="Phobius"/>
    </source>
</evidence>
<feature type="transmembrane region" description="Helical" evidence="1">
    <location>
        <begin position="21"/>
        <end position="37"/>
    </location>
</feature>
<evidence type="ECO:0000313" key="3">
    <source>
        <dbReference type="Proteomes" id="UP000307602"/>
    </source>
</evidence>
<sequence>MKEKLLNSFKRLHQKSATINDVIIALIYATVVSLSIINNNLFLEEILLCGLIIGMTLLSAKNKNINK</sequence>
<protein>
    <submittedName>
        <fullName evidence="2">Uncharacterized protein</fullName>
    </submittedName>
</protein>
<dbReference type="Proteomes" id="UP000307602">
    <property type="component" value="Unassembled WGS sequence"/>
</dbReference>
<evidence type="ECO:0000313" key="2">
    <source>
        <dbReference type="EMBL" id="TGV03156.1"/>
    </source>
</evidence>